<dbReference type="EMBL" id="MPUH01000060">
    <property type="protein sequence ID" value="OMJ92496.1"/>
    <property type="molecule type" value="Genomic_DNA"/>
</dbReference>
<feature type="compositionally biased region" description="Polar residues" evidence="1">
    <location>
        <begin position="22"/>
        <end position="40"/>
    </location>
</feature>
<evidence type="ECO:0000256" key="1">
    <source>
        <dbReference type="SAM" id="MobiDB-lite"/>
    </source>
</evidence>
<feature type="compositionally biased region" description="Low complexity" evidence="1">
    <location>
        <begin position="49"/>
        <end position="62"/>
    </location>
</feature>
<protein>
    <submittedName>
        <fullName evidence="2">Uncharacterized protein</fullName>
    </submittedName>
</protein>
<accession>A0A1R2CTZ5</accession>
<feature type="region of interest" description="Disordered" evidence="1">
    <location>
        <begin position="1"/>
        <end position="77"/>
    </location>
</feature>
<comment type="caution">
    <text evidence="2">The sequence shown here is derived from an EMBL/GenBank/DDBJ whole genome shotgun (WGS) entry which is preliminary data.</text>
</comment>
<keyword evidence="3" id="KW-1185">Reference proteome</keyword>
<proteinExistence type="predicted"/>
<feature type="compositionally biased region" description="Low complexity" evidence="1">
    <location>
        <begin position="1"/>
        <end position="12"/>
    </location>
</feature>
<reference evidence="2 3" key="1">
    <citation type="submission" date="2016-11" db="EMBL/GenBank/DDBJ databases">
        <title>The macronuclear genome of Stentor coeruleus: a giant cell with tiny introns.</title>
        <authorList>
            <person name="Slabodnick M."/>
            <person name="Ruby J.G."/>
            <person name="Reiff S.B."/>
            <person name="Swart E.C."/>
            <person name="Gosai S."/>
            <person name="Prabakaran S."/>
            <person name="Witkowska E."/>
            <person name="Larue G.E."/>
            <person name="Fisher S."/>
            <person name="Freeman R.M."/>
            <person name="Gunawardena J."/>
            <person name="Chu W."/>
            <person name="Stover N.A."/>
            <person name="Gregory B.D."/>
            <person name="Nowacki M."/>
            <person name="Derisi J."/>
            <person name="Roy S.W."/>
            <person name="Marshall W.F."/>
            <person name="Sood P."/>
        </authorList>
    </citation>
    <scope>NUCLEOTIDE SEQUENCE [LARGE SCALE GENOMIC DNA]</scope>
    <source>
        <strain evidence="2">WM001</strain>
    </source>
</reference>
<evidence type="ECO:0000313" key="2">
    <source>
        <dbReference type="EMBL" id="OMJ92496.1"/>
    </source>
</evidence>
<dbReference type="AlphaFoldDB" id="A0A1R2CTZ5"/>
<name>A0A1R2CTZ5_9CILI</name>
<dbReference type="Proteomes" id="UP000187209">
    <property type="component" value="Unassembled WGS sequence"/>
</dbReference>
<sequence>MLNSTEETTPEIPAEEVENLIIPQTSKLPTPSGKSQSLDSLFSYPKILNPKTKTQNPNNNKKISQKKSDIPELGDTEDTYEDSFNQCHTFHKTWDTFGYELYKVTEYNESMECSVSEEGSDLAIKINDFSNKATNSITDKFPKFSVASLSMSDTSYQNALDIYKKSYLDYAEPLEIVTYTSPERTESDVFEKGIMDSPVLITTNLPTLGEGNPFRSTLDNRPEHCACPKCAIF</sequence>
<organism evidence="2 3">
    <name type="scientific">Stentor coeruleus</name>
    <dbReference type="NCBI Taxonomy" id="5963"/>
    <lineage>
        <taxon>Eukaryota</taxon>
        <taxon>Sar</taxon>
        <taxon>Alveolata</taxon>
        <taxon>Ciliophora</taxon>
        <taxon>Postciliodesmatophora</taxon>
        <taxon>Heterotrichea</taxon>
        <taxon>Heterotrichida</taxon>
        <taxon>Stentoridae</taxon>
        <taxon>Stentor</taxon>
    </lineage>
</organism>
<gene>
    <name evidence="2" type="ORF">SteCoe_4735</name>
</gene>
<evidence type="ECO:0000313" key="3">
    <source>
        <dbReference type="Proteomes" id="UP000187209"/>
    </source>
</evidence>